<dbReference type="PATRIC" id="fig|187330.3.peg.4306"/>
<gene>
    <name evidence="12" type="ORF">ADS77_10890</name>
</gene>
<reference evidence="12 13" key="1">
    <citation type="submission" date="2015-08" db="EMBL/GenBank/DDBJ databases">
        <title>Draft Genome Sequence of Pseudoalteromonas porphyrae UCD-SED14.</title>
        <authorList>
            <person name="Coil D.A."/>
            <person name="Jospin G."/>
            <person name="Lee R.D."/>
            <person name="Eisen J.A."/>
        </authorList>
    </citation>
    <scope>NUCLEOTIDE SEQUENCE [LARGE SCALE GENOMIC DNA]</scope>
    <source>
        <strain evidence="12 13">UCD-SED14</strain>
    </source>
</reference>
<dbReference type="Pfam" id="PF00015">
    <property type="entry name" value="MCPsignal"/>
    <property type="match status" value="1"/>
</dbReference>
<dbReference type="Gene3D" id="1.10.287.950">
    <property type="entry name" value="Methyl-accepting chemotaxis protein"/>
    <property type="match status" value="1"/>
</dbReference>
<dbReference type="OrthoDB" id="6846832at2"/>
<keyword evidence="2 9" id="KW-0812">Transmembrane</keyword>
<dbReference type="PROSITE" id="PS50111">
    <property type="entry name" value="CHEMOTAXIS_TRANSDUC_2"/>
    <property type="match status" value="1"/>
</dbReference>
<name>A0A0N1MUA2_9GAMM</name>
<dbReference type="SMART" id="SM00283">
    <property type="entry name" value="MA"/>
    <property type="match status" value="1"/>
</dbReference>
<dbReference type="PANTHER" id="PTHR32089">
    <property type="entry name" value="METHYL-ACCEPTING CHEMOTAXIS PROTEIN MCPB"/>
    <property type="match status" value="1"/>
</dbReference>
<feature type="domain" description="HAMP" evidence="11">
    <location>
        <begin position="344"/>
        <end position="396"/>
    </location>
</feature>
<feature type="coiled-coil region" evidence="8">
    <location>
        <begin position="76"/>
        <end position="107"/>
    </location>
</feature>
<evidence type="ECO:0000256" key="5">
    <source>
        <dbReference type="ARBA" id="ARBA00023224"/>
    </source>
</evidence>
<sequence length="673" mass="73719">MQTIAIKYKVVFAFSAIGLLMLASSSFFYWSLGKISIANSDIETLAVPVQQQSKALQLSLLSITKFNAVAYSQSTVVKLQQEQQRTIAEQKKLNEKLSQLQQQLQDQPKMQSLLSLIGNSYTNLAGTSSSMFSAKKSGLDAGIAVEKSSSFYTENLATLSNALLDLELLEVTSQQQRLLDSIVGTATRIDDLLFTLASNVKSIKYISSLKVLSEHQQDTDFLLDNIRSNFTYLQQQASELHNAANFTSLTAQMADVNEQLATIYQQQNTMLTNRILAEKTFTDFQQQFQDTEQLIIQLTQLADQRFTALQNDAKSTISTGSTLAVIISLILISFAALISVLTTRSMLKPLNAVNKALSRIASGDLSRRTHPRSDDEFGALLNNINRLSDDLSKLLVDISDNAHTLDQSAISTSEQGQQMTLAAQQQLTRIADATSLAENMLNNSQTVCEQADITSNEIANASQFANDVNQIADRNSQRIEALLTRLDQAVLCTEELTQHTQLIGAIVDTISSIAEQTNLLALNAAIEAARAGENGRGFAVVADEVRSLAARTQSSTSEIHTMIQTLQHQASSAHHEINDGQQQAQQCVTNSSELNQAVDKIKSTLATINQMSQQIANSSHHQLDNSNDIKQIMAKVTIQAQNNANHANTLASQSENVNQLAHSLASAVERFKF</sequence>
<proteinExistence type="inferred from homology"/>
<evidence type="ECO:0000256" key="9">
    <source>
        <dbReference type="SAM" id="Phobius"/>
    </source>
</evidence>
<dbReference type="GO" id="GO:0006935">
    <property type="term" value="P:chemotaxis"/>
    <property type="evidence" value="ECO:0007669"/>
    <property type="project" value="UniProtKB-ARBA"/>
</dbReference>
<organism evidence="12 13">
    <name type="scientific">Pseudoalteromonas porphyrae</name>
    <dbReference type="NCBI Taxonomy" id="187330"/>
    <lineage>
        <taxon>Bacteria</taxon>
        <taxon>Pseudomonadati</taxon>
        <taxon>Pseudomonadota</taxon>
        <taxon>Gammaproteobacteria</taxon>
        <taxon>Alteromonadales</taxon>
        <taxon>Pseudoalteromonadaceae</taxon>
        <taxon>Pseudoalteromonas</taxon>
    </lineage>
</organism>
<dbReference type="Pfam" id="PF00672">
    <property type="entry name" value="HAMP"/>
    <property type="match status" value="1"/>
</dbReference>
<keyword evidence="8" id="KW-0175">Coiled coil</keyword>
<evidence type="ECO:0000313" key="13">
    <source>
        <dbReference type="Proteomes" id="UP000037848"/>
    </source>
</evidence>
<dbReference type="EMBL" id="LHPH01000011">
    <property type="protein sequence ID" value="KPH62887.1"/>
    <property type="molecule type" value="Genomic_DNA"/>
</dbReference>
<evidence type="ECO:0000256" key="7">
    <source>
        <dbReference type="PROSITE-ProRule" id="PRU00284"/>
    </source>
</evidence>
<dbReference type="GO" id="GO:0016020">
    <property type="term" value="C:membrane"/>
    <property type="evidence" value="ECO:0007669"/>
    <property type="project" value="UniProtKB-SubCell"/>
</dbReference>
<dbReference type="AlphaFoldDB" id="A0A0N1MUA2"/>
<evidence type="ECO:0000256" key="1">
    <source>
        <dbReference type="ARBA" id="ARBA00004141"/>
    </source>
</evidence>
<keyword evidence="13" id="KW-1185">Reference proteome</keyword>
<comment type="similarity">
    <text evidence="6">Belongs to the methyl-accepting chemotaxis (MCP) protein family.</text>
</comment>
<feature type="domain" description="Methyl-accepting transducer" evidence="10">
    <location>
        <begin position="401"/>
        <end position="637"/>
    </location>
</feature>
<evidence type="ECO:0000259" key="10">
    <source>
        <dbReference type="PROSITE" id="PS50111"/>
    </source>
</evidence>
<dbReference type="InterPro" id="IPR003660">
    <property type="entry name" value="HAMP_dom"/>
</dbReference>
<dbReference type="SMART" id="SM00304">
    <property type="entry name" value="HAMP"/>
    <property type="match status" value="1"/>
</dbReference>
<dbReference type="PROSITE" id="PS50885">
    <property type="entry name" value="HAMP"/>
    <property type="match status" value="1"/>
</dbReference>
<feature type="transmembrane region" description="Helical" evidence="9">
    <location>
        <begin position="12"/>
        <end position="32"/>
    </location>
</feature>
<keyword evidence="5 7" id="KW-0807">Transducer</keyword>
<dbReference type="PANTHER" id="PTHR32089:SF119">
    <property type="entry name" value="METHYL-ACCEPTING CHEMOTAXIS PROTEIN CTPL"/>
    <property type="match status" value="1"/>
</dbReference>
<evidence type="ECO:0000313" key="12">
    <source>
        <dbReference type="EMBL" id="KPH62887.1"/>
    </source>
</evidence>
<keyword evidence="4 9" id="KW-0472">Membrane</keyword>
<dbReference type="GO" id="GO:0007165">
    <property type="term" value="P:signal transduction"/>
    <property type="evidence" value="ECO:0007669"/>
    <property type="project" value="UniProtKB-KW"/>
</dbReference>
<evidence type="ECO:0000256" key="6">
    <source>
        <dbReference type="ARBA" id="ARBA00029447"/>
    </source>
</evidence>
<comment type="subcellular location">
    <subcellularLocation>
        <location evidence="1">Membrane</location>
        <topology evidence="1">Multi-pass membrane protein</topology>
    </subcellularLocation>
</comment>
<evidence type="ECO:0000259" key="11">
    <source>
        <dbReference type="PROSITE" id="PS50885"/>
    </source>
</evidence>
<dbReference type="InterPro" id="IPR004089">
    <property type="entry name" value="MCPsignal_dom"/>
</dbReference>
<dbReference type="Proteomes" id="UP000037848">
    <property type="component" value="Unassembled WGS sequence"/>
</dbReference>
<comment type="caution">
    <text evidence="12">The sequence shown here is derived from an EMBL/GenBank/DDBJ whole genome shotgun (WGS) entry which is preliminary data.</text>
</comment>
<evidence type="ECO:0000256" key="3">
    <source>
        <dbReference type="ARBA" id="ARBA00022989"/>
    </source>
</evidence>
<evidence type="ECO:0000256" key="2">
    <source>
        <dbReference type="ARBA" id="ARBA00022692"/>
    </source>
</evidence>
<feature type="transmembrane region" description="Helical" evidence="9">
    <location>
        <begin position="323"/>
        <end position="341"/>
    </location>
</feature>
<evidence type="ECO:0000256" key="4">
    <source>
        <dbReference type="ARBA" id="ARBA00023136"/>
    </source>
</evidence>
<keyword evidence="3 9" id="KW-1133">Transmembrane helix</keyword>
<dbReference type="FunFam" id="1.10.287.950:FF:000001">
    <property type="entry name" value="Methyl-accepting chemotaxis sensory transducer"/>
    <property type="match status" value="1"/>
</dbReference>
<dbReference type="CDD" id="cd06225">
    <property type="entry name" value="HAMP"/>
    <property type="match status" value="1"/>
</dbReference>
<dbReference type="STRING" id="187330.AMS58_11660"/>
<accession>A0A0N1MUA2</accession>
<evidence type="ECO:0000256" key="8">
    <source>
        <dbReference type="SAM" id="Coils"/>
    </source>
</evidence>
<dbReference type="SUPFAM" id="SSF58104">
    <property type="entry name" value="Methyl-accepting chemotaxis protein (MCP) signaling domain"/>
    <property type="match status" value="1"/>
</dbReference>
<dbReference type="RefSeq" id="WP_054454405.1">
    <property type="nucleotide sequence ID" value="NZ_LHPH01000011.1"/>
</dbReference>
<protein>
    <submittedName>
        <fullName evidence="12">Chemotaxis protein</fullName>
    </submittedName>
</protein>